<reference evidence="3" key="1">
    <citation type="submission" date="2023-08" db="EMBL/GenBank/DDBJ databases">
        <title>Functional and genomic diversity of the sorghum phyllosphere microbiome.</title>
        <authorList>
            <person name="Shade A."/>
        </authorList>
    </citation>
    <scope>NUCLEOTIDE SEQUENCE</scope>
    <source>
        <strain evidence="3">SORGH_AS_0974</strain>
    </source>
</reference>
<feature type="chain" id="PRO_5042548005" description="DUF1036 domain-containing protein" evidence="2">
    <location>
        <begin position="20"/>
        <end position="202"/>
    </location>
</feature>
<feature type="signal peptide" evidence="2">
    <location>
        <begin position="1"/>
        <end position="19"/>
    </location>
</feature>
<organism evidence="3 4">
    <name type="scientific">Agrobacterium larrymoorei</name>
    <dbReference type="NCBI Taxonomy" id="160699"/>
    <lineage>
        <taxon>Bacteria</taxon>
        <taxon>Pseudomonadati</taxon>
        <taxon>Pseudomonadota</taxon>
        <taxon>Alphaproteobacteria</taxon>
        <taxon>Hyphomicrobiales</taxon>
        <taxon>Rhizobiaceae</taxon>
        <taxon>Rhizobium/Agrobacterium group</taxon>
        <taxon>Agrobacterium</taxon>
    </lineage>
</organism>
<dbReference type="Proteomes" id="UP001255601">
    <property type="component" value="Unassembled WGS sequence"/>
</dbReference>
<evidence type="ECO:0000256" key="1">
    <source>
        <dbReference type="SAM" id="MobiDB-lite"/>
    </source>
</evidence>
<dbReference type="AlphaFoldDB" id="A0AAJ2BAC5"/>
<accession>A0AAJ2BAC5</accession>
<comment type="caution">
    <text evidence="3">The sequence shown here is derived from an EMBL/GenBank/DDBJ whole genome shotgun (WGS) entry which is preliminary data.</text>
</comment>
<feature type="compositionally biased region" description="Basic and acidic residues" evidence="1">
    <location>
        <begin position="177"/>
        <end position="188"/>
    </location>
</feature>
<feature type="region of interest" description="Disordered" evidence="1">
    <location>
        <begin position="177"/>
        <end position="202"/>
    </location>
</feature>
<sequence length="202" mass="22336">MKLATAALLLACMPFAASAEDAFSKDTILWGTFGEWGVRVDTTAGNACYLGRVYDADVVLRFGRYSKQGNSGLYFSVNNPKWKSLKHGQEYLIDLQFGDNDPWSASAMGVVEDDDVTRSLLVSGADEKFLEEFETSDTAKVYYDDKEIINLSLKGVTKAVSEMNACQKKTDEVLKKLNPKPEEAEPFAKKSPVGAVDRPREL</sequence>
<proteinExistence type="predicted"/>
<dbReference type="EMBL" id="JAVIZC010000003">
    <property type="protein sequence ID" value="MDR6103273.1"/>
    <property type="molecule type" value="Genomic_DNA"/>
</dbReference>
<evidence type="ECO:0000313" key="4">
    <source>
        <dbReference type="Proteomes" id="UP001255601"/>
    </source>
</evidence>
<dbReference type="RefSeq" id="WP_309771709.1">
    <property type="nucleotide sequence ID" value="NZ_JAVIZC010000003.1"/>
</dbReference>
<gene>
    <name evidence="3" type="ORF">QE369_003470</name>
</gene>
<keyword evidence="2" id="KW-0732">Signal</keyword>
<name>A0AAJ2BAC5_9HYPH</name>
<protein>
    <recommendedName>
        <fullName evidence="5">DUF1036 domain-containing protein</fullName>
    </recommendedName>
</protein>
<evidence type="ECO:0000313" key="3">
    <source>
        <dbReference type="EMBL" id="MDR6103273.1"/>
    </source>
</evidence>
<evidence type="ECO:0008006" key="5">
    <source>
        <dbReference type="Google" id="ProtNLM"/>
    </source>
</evidence>
<evidence type="ECO:0000256" key="2">
    <source>
        <dbReference type="SAM" id="SignalP"/>
    </source>
</evidence>